<sequence>MTTTTRRSVTRRTVWNASAGVVAGIVAFVAVGLGVTAVLDPYVWPSLLVGLPVGGVAGAVAAVLVHRVLAARRNAGDGRGRPGAP</sequence>
<feature type="domain" description="DUF8147" evidence="2">
    <location>
        <begin position="18"/>
        <end position="77"/>
    </location>
</feature>
<keyword evidence="1" id="KW-0472">Membrane</keyword>
<dbReference type="RefSeq" id="WP_310929536.1">
    <property type="nucleotide sequence ID" value="NZ_JAMQOQ010000004.1"/>
</dbReference>
<keyword evidence="1" id="KW-0812">Transmembrane</keyword>
<evidence type="ECO:0000313" key="4">
    <source>
        <dbReference type="Proteomes" id="UP001254813"/>
    </source>
</evidence>
<keyword evidence="1" id="KW-1133">Transmembrane helix</keyword>
<evidence type="ECO:0000259" key="2">
    <source>
        <dbReference type="Pfam" id="PF26472"/>
    </source>
</evidence>
<dbReference type="InterPro" id="IPR058460">
    <property type="entry name" value="DUF8147"/>
</dbReference>
<dbReference type="Pfam" id="PF26472">
    <property type="entry name" value="DUF8147"/>
    <property type="match status" value="1"/>
</dbReference>
<protein>
    <recommendedName>
        <fullName evidence="2">DUF8147 domain-containing protein</fullName>
    </recommendedName>
</protein>
<evidence type="ECO:0000256" key="1">
    <source>
        <dbReference type="SAM" id="Phobius"/>
    </source>
</evidence>
<feature type="transmembrane region" description="Helical" evidence="1">
    <location>
        <begin position="14"/>
        <end position="36"/>
    </location>
</feature>
<keyword evidence="4" id="KW-1185">Reference proteome</keyword>
<comment type="caution">
    <text evidence="3">The sequence shown here is derived from an EMBL/GenBank/DDBJ whole genome shotgun (WGS) entry which is preliminary data.</text>
</comment>
<organism evidence="3 4">
    <name type="scientific">Halogeometricum luteum</name>
    <dbReference type="NCBI Taxonomy" id="2950537"/>
    <lineage>
        <taxon>Archaea</taxon>
        <taxon>Methanobacteriati</taxon>
        <taxon>Methanobacteriota</taxon>
        <taxon>Stenosarchaea group</taxon>
        <taxon>Halobacteria</taxon>
        <taxon>Halobacteriales</taxon>
        <taxon>Haloferacaceae</taxon>
        <taxon>Halogeometricum</taxon>
    </lineage>
</organism>
<proteinExistence type="predicted"/>
<gene>
    <name evidence="3" type="ORF">NDI79_15640</name>
</gene>
<name>A0ABU2G472_9EURY</name>
<reference evidence="3 4" key="1">
    <citation type="submission" date="2022-06" db="EMBL/GenBank/DDBJ databases">
        <title>Halogeometricum sp. a new haloarchaeum isolate from saline soil.</title>
        <authorList>
            <person name="Strakova D."/>
            <person name="Galisteo C."/>
            <person name="Sanchez-Porro C."/>
            <person name="Ventosa A."/>
        </authorList>
    </citation>
    <scope>NUCLEOTIDE SEQUENCE [LARGE SCALE GENOMIC DNA]</scope>
    <source>
        <strain evidence="4">S3BR25-2</strain>
    </source>
</reference>
<evidence type="ECO:0000313" key="3">
    <source>
        <dbReference type="EMBL" id="MDS0295606.1"/>
    </source>
</evidence>
<dbReference type="Proteomes" id="UP001254813">
    <property type="component" value="Unassembled WGS sequence"/>
</dbReference>
<accession>A0ABU2G472</accession>
<dbReference type="EMBL" id="JAMQOQ010000004">
    <property type="protein sequence ID" value="MDS0295606.1"/>
    <property type="molecule type" value="Genomic_DNA"/>
</dbReference>
<feature type="transmembrane region" description="Helical" evidence="1">
    <location>
        <begin position="42"/>
        <end position="65"/>
    </location>
</feature>